<protein>
    <submittedName>
        <fullName evidence="2">(rape) hypothetical protein</fullName>
    </submittedName>
</protein>
<keyword evidence="1" id="KW-1133">Transmembrane helix</keyword>
<sequence>MSPKSYGINVLLKSVQSVRSISFLKFLVVELYPFLVARSL</sequence>
<dbReference type="Proteomes" id="UP001295469">
    <property type="component" value="Chromosome C07"/>
</dbReference>
<evidence type="ECO:0000256" key="1">
    <source>
        <dbReference type="SAM" id="Phobius"/>
    </source>
</evidence>
<keyword evidence="1" id="KW-0812">Transmembrane</keyword>
<keyword evidence="1" id="KW-0472">Membrane</keyword>
<name>A0A816ME88_BRANA</name>
<evidence type="ECO:0000313" key="2">
    <source>
        <dbReference type="EMBL" id="CAF1992454.1"/>
    </source>
</evidence>
<feature type="transmembrane region" description="Helical" evidence="1">
    <location>
        <begin position="20"/>
        <end position="37"/>
    </location>
</feature>
<organism evidence="2">
    <name type="scientific">Brassica napus</name>
    <name type="common">Rape</name>
    <dbReference type="NCBI Taxonomy" id="3708"/>
    <lineage>
        <taxon>Eukaryota</taxon>
        <taxon>Viridiplantae</taxon>
        <taxon>Streptophyta</taxon>
        <taxon>Embryophyta</taxon>
        <taxon>Tracheophyta</taxon>
        <taxon>Spermatophyta</taxon>
        <taxon>Magnoliopsida</taxon>
        <taxon>eudicotyledons</taxon>
        <taxon>Gunneridae</taxon>
        <taxon>Pentapetalae</taxon>
        <taxon>rosids</taxon>
        <taxon>malvids</taxon>
        <taxon>Brassicales</taxon>
        <taxon>Brassicaceae</taxon>
        <taxon>Brassiceae</taxon>
        <taxon>Brassica</taxon>
    </lineage>
</organism>
<gene>
    <name evidence="2" type="ORF">DARMORV10_C07P28890.1</name>
</gene>
<proteinExistence type="predicted"/>
<accession>A0A816ME88</accession>
<reference evidence="2" key="1">
    <citation type="submission" date="2021-01" db="EMBL/GenBank/DDBJ databases">
        <authorList>
            <consortium name="Genoscope - CEA"/>
            <person name="William W."/>
        </authorList>
    </citation>
    <scope>NUCLEOTIDE SEQUENCE</scope>
</reference>
<dbReference type="EMBL" id="HG994371">
    <property type="protein sequence ID" value="CAF1992454.1"/>
    <property type="molecule type" value="Genomic_DNA"/>
</dbReference>
<dbReference type="AlphaFoldDB" id="A0A816ME88"/>